<reference evidence="1 2" key="1">
    <citation type="submission" date="2019-07" db="EMBL/GenBank/DDBJ databases">
        <title>Whole genome shotgun sequence of Vibrio sagamiensis NBRC 104589.</title>
        <authorList>
            <person name="Hosoyama A."/>
            <person name="Uohara A."/>
            <person name="Ohji S."/>
            <person name="Ichikawa N."/>
        </authorList>
    </citation>
    <scope>NUCLEOTIDE SEQUENCE [LARGE SCALE GENOMIC DNA]</scope>
    <source>
        <strain evidence="1 2">NBRC 104589</strain>
    </source>
</reference>
<dbReference type="OrthoDB" id="6742917at2"/>
<sequence>MRNTHLLNNEIFSFEDVYKGKSRLNILAHGEKVNGVGKLTAGSKLTSNGSRRMEADELHGVLSSQYNLSNYDNIRTIVCYSGDGGSQSFGAQLAKVTGKTVKSYSGPVYNSIDIEGNTAIFNKELTDGRYDIFRKYEFSDELTIAKVNPFSFYEKDYWTFAYNPVYFRQSMLI</sequence>
<name>A0A511QK89_9VIBR</name>
<dbReference type="Proteomes" id="UP000321922">
    <property type="component" value="Unassembled WGS sequence"/>
</dbReference>
<dbReference type="AlphaFoldDB" id="A0A511QK89"/>
<evidence type="ECO:0000313" key="1">
    <source>
        <dbReference type="EMBL" id="GEM77740.1"/>
    </source>
</evidence>
<proteinExistence type="predicted"/>
<dbReference type="EMBL" id="BJXJ01000124">
    <property type="protein sequence ID" value="GEM77740.1"/>
    <property type="molecule type" value="Genomic_DNA"/>
</dbReference>
<gene>
    <name evidence="1" type="ORF">VSA01S_38520</name>
</gene>
<evidence type="ECO:0000313" key="2">
    <source>
        <dbReference type="Proteomes" id="UP000321922"/>
    </source>
</evidence>
<organism evidence="1 2">
    <name type="scientific">Vibrio sagamiensis NBRC 104589</name>
    <dbReference type="NCBI Taxonomy" id="1219064"/>
    <lineage>
        <taxon>Bacteria</taxon>
        <taxon>Pseudomonadati</taxon>
        <taxon>Pseudomonadota</taxon>
        <taxon>Gammaproteobacteria</taxon>
        <taxon>Vibrionales</taxon>
        <taxon>Vibrionaceae</taxon>
        <taxon>Vibrio</taxon>
    </lineage>
</organism>
<accession>A0A511QK89</accession>
<protein>
    <submittedName>
        <fullName evidence="1">Uncharacterized protein</fullName>
    </submittedName>
</protein>
<keyword evidence="2" id="KW-1185">Reference proteome</keyword>
<comment type="caution">
    <text evidence="1">The sequence shown here is derived from an EMBL/GenBank/DDBJ whole genome shotgun (WGS) entry which is preliminary data.</text>
</comment>